<dbReference type="EnsemblMetazoa" id="CJA38327.1">
    <property type="protein sequence ID" value="CJA38327.1"/>
    <property type="gene ID" value="WBGene00214174"/>
</dbReference>
<evidence type="ECO:0008006" key="3">
    <source>
        <dbReference type="Google" id="ProtNLM"/>
    </source>
</evidence>
<name>A0A8R1IKM8_CAEJA</name>
<keyword evidence="2" id="KW-1185">Reference proteome</keyword>
<proteinExistence type="predicted"/>
<dbReference type="AlphaFoldDB" id="A0A8R1IKM8"/>
<reference evidence="2" key="1">
    <citation type="submission" date="2010-08" db="EMBL/GenBank/DDBJ databases">
        <authorList>
            <consortium name="Caenorhabditis japonica Sequencing Consortium"/>
            <person name="Wilson R.K."/>
        </authorList>
    </citation>
    <scope>NUCLEOTIDE SEQUENCE [LARGE SCALE GENOMIC DNA]</scope>
    <source>
        <strain evidence="2">DF5081</strain>
    </source>
</reference>
<protein>
    <recommendedName>
        <fullName evidence="3">Regulatory protein zeste</fullName>
    </recommendedName>
</protein>
<reference evidence="1" key="2">
    <citation type="submission" date="2022-06" db="UniProtKB">
        <authorList>
            <consortium name="EnsemblMetazoa"/>
        </authorList>
    </citation>
    <scope>IDENTIFICATION</scope>
    <source>
        <strain evidence="1">DF5081</strain>
    </source>
</reference>
<organism evidence="1 2">
    <name type="scientific">Caenorhabditis japonica</name>
    <dbReference type="NCBI Taxonomy" id="281687"/>
    <lineage>
        <taxon>Eukaryota</taxon>
        <taxon>Metazoa</taxon>
        <taxon>Ecdysozoa</taxon>
        <taxon>Nematoda</taxon>
        <taxon>Chromadorea</taxon>
        <taxon>Rhabditida</taxon>
        <taxon>Rhabditina</taxon>
        <taxon>Rhabditomorpha</taxon>
        <taxon>Rhabditoidea</taxon>
        <taxon>Rhabditidae</taxon>
        <taxon>Peloderinae</taxon>
        <taxon>Caenorhabditis</taxon>
    </lineage>
</organism>
<sequence length="251" mass="28518">MDVDPKRVKAAPLTAMESLALVEFVIRDWDAYHARFDGASKKKLGCKKDDFHQKWAKEVTNVDGTVQRTAKQIGKRVEYDIKAARAHLSAERIEANRTGGGRKRNIVLDPARTRLVEFLHDRSDGQPITMHEAGGVSDMRNEENFEDDLEDAEIEVDVVDINQDYLPNTSTNDFGNVSIVAPEANLRARREELLEHEMERSCMAKRLLSIQIETAEIENMIAKEKARSLGILVPLELAELEEIHEEIEDNR</sequence>
<dbReference type="Proteomes" id="UP000005237">
    <property type="component" value="Unassembled WGS sequence"/>
</dbReference>
<evidence type="ECO:0000313" key="2">
    <source>
        <dbReference type="Proteomes" id="UP000005237"/>
    </source>
</evidence>
<accession>A0A8R1IKM8</accession>
<evidence type="ECO:0000313" key="1">
    <source>
        <dbReference type="EnsemblMetazoa" id="CJA38327.1"/>
    </source>
</evidence>